<dbReference type="GO" id="GO:0007165">
    <property type="term" value="P:signal transduction"/>
    <property type="evidence" value="ECO:0007669"/>
    <property type="project" value="UniProtKB-KW"/>
</dbReference>
<keyword evidence="3 10" id="KW-0716">Sensory transduction</keyword>
<feature type="transmembrane region" description="Helical" evidence="10">
    <location>
        <begin position="201"/>
        <end position="219"/>
    </location>
</feature>
<comment type="subcellular location">
    <subcellularLocation>
        <location evidence="1 10">Cell membrane</location>
        <topology evidence="1 10">Multi-pass membrane protein</topology>
    </subcellularLocation>
</comment>
<dbReference type="InterPro" id="IPR004117">
    <property type="entry name" value="7tm6_olfct_rcpt"/>
</dbReference>
<protein>
    <recommendedName>
        <fullName evidence="10">Odorant receptor</fullName>
    </recommendedName>
</protein>
<keyword evidence="8 10" id="KW-0675">Receptor</keyword>
<dbReference type="Pfam" id="PF02949">
    <property type="entry name" value="7tm_6"/>
    <property type="match status" value="1"/>
</dbReference>
<evidence type="ECO:0000256" key="1">
    <source>
        <dbReference type="ARBA" id="ARBA00004651"/>
    </source>
</evidence>
<evidence type="ECO:0000256" key="5">
    <source>
        <dbReference type="ARBA" id="ARBA00022725"/>
    </source>
</evidence>
<evidence type="ECO:0000256" key="4">
    <source>
        <dbReference type="ARBA" id="ARBA00022692"/>
    </source>
</evidence>
<keyword evidence="5 10" id="KW-0552">Olfaction</keyword>
<evidence type="ECO:0000256" key="3">
    <source>
        <dbReference type="ARBA" id="ARBA00022606"/>
    </source>
</evidence>
<accession>A0AA39G6A5</accession>
<evidence type="ECO:0000256" key="2">
    <source>
        <dbReference type="ARBA" id="ARBA00022475"/>
    </source>
</evidence>
<evidence type="ECO:0000256" key="10">
    <source>
        <dbReference type="RuleBase" id="RU351113"/>
    </source>
</evidence>
<proteinExistence type="inferred from homology"/>
<evidence type="ECO:0000256" key="6">
    <source>
        <dbReference type="ARBA" id="ARBA00022989"/>
    </source>
</evidence>
<keyword evidence="4 10" id="KW-0812">Transmembrane</keyword>
<feature type="transmembrane region" description="Helical" evidence="10">
    <location>
        <begin position="121"/>
        <end position="139"/>
    </location>
</feature>
<gene>
    <name evidence="11" type="ORF">PV327_000350</name>
</gene>
<sequence length="349" mass="40641">MNFFDHPYYRAAKNVSRIIGRWPYQKQWEIKICSFITIFLSTSQFIAKILSVIVNSDDKEVIIESITPFMIDIVVAVKYANAVFNLNTIIKLLERLKEDWSIYTNEKEKRILDDYAHTGQLVVYGYIVIVYATVVMFLTEPFIPKWINFILQLNETVPNRFPVPIYWYKVDMEKNFYPILCYESICITIILSITAANDSMFIILLQDACALFAVVGSQLENLPSKKDLQDNWKHDAKSRKTGDIQYDHYIMCIKNHKRAIEFAQLLEDMYVWCFGVVIAINLPIISVNAVQMTTKSNTLQQTIKYVMFAACQITHLFFDCYLSQRLADNSSTIKQHMYDEKSQELKVPG</sequence>
<dbReference type="GO" id="GO:0005886">
    <property type="term" value="C:plasma membrane"/>
    <property type="evidence" value="ECO:0007669"/>
    <property type="project" value="UniProtKB-SubCell"/>
</dbReference>
<feature type="transmembrane region" description="Helical" evidence="10">
    <location>
        <begin position="176"/>
        <end position="194"/>
    </location>
</feature>
<dbReference type="GO" id="GO:0004984">
    <property type="term" value="F:olfactory receptor activity"/>
    <property type="evidence" value="ECO:0007669"/>
    <property type="project" value="InterPro"/>
</dbReference>
<keyword evidence="7 10" id="KW-0472">Membrane</keyword>
<organism evidence="11 12">
    <name type="scientific">Microctonus hyperodae</name>
    <name type="common">Parasitoid wasp</name>
    <dbReference type="NCBI Taxonomy" id="165561"/>
    <lineage>
        <taxon>Eukaryota</taxon>
        <taxon>Metazoa</taxon>
        <taxon>Ecdysozoa</taxon>
        <taxon>Arthropoda</taxon>
        <taxon>Hexapoda</taxon>
        <taxon>Insecta</taxon>
        <taxon>Pterygota</taxon>
        <taxon>Neoptera</taxon>
        <taxon>Endopterygota</taxon>
        <taxon>Hymenoptera</taxon>
        <taxon>Apocrita</taxon>
        <taxon>Ichneumonoidea</taxon>
        <taxon>Braconidae</taxon>
        <taxon>Euphorinae</taxon>
        <taxon>Microctonus</taxon>
    </lineage>
</organism>
<comment type="similarity">
    <text evidence="10">Belongs to the insect chemoreceptor superfamily. Heteromeric odorant receptor channel (TC 1.A.69) family.</text>
</comment>
<dbReference type="PANTHER" id="PTHR21137">
    <property type="entry name" value="ODORANT RECEPTOR"/>
    <property type="match status" value="1"/>
</dbReference>
<dbReference type="AlphaFoldDB" id="A0AA39G6A5"/>
<dbReference type="PANTHER" id="PTHR21137:SF35">
    <property type="entry name" value="ODORANT RECEPTOR 19A-RELATED"/>
    <property type="match status" value="1"/>
</dbReference>
<evidence type="ECO:0000256" key="8">
    <source>
        <dbReference type="ARBA" id="ARBA00023170"/>
    </source>
</evidence>
<reference evidence="11" key="1">
    <citation type="journal article" date="2023" name="bioRxiv">
        <title>Scaffold-level genome assemblies of two parasitoid biocontrol wasps reveal the parthenogenesis mechanism and an associated novel virus.</title>
        <authorList>
            <person name="Inwood S."/>
            <person name="Skelly J."/>
            <person name="Guhlin J."/>
            <person name="Harrop T."/>
            <person name="Goldson S."/>
            <person name="Dearden P."/>
        </authorList>
    </citation>
    <scope>NUCLEOTIDE SEQUENCE</scope>
    <source>
        <strain evidence="11">Lincoln</strain>
        <tissue evidence="11">Whole body</tissue>
    </source>
</reference>
<comment type="caution">
    <text evidence="10">Lacks conserved residue(s) required for the propagation of feature annotation.</text>
</comment>
<dbReference type="GO" id="GO:0005549">
    <property type="term" value="F:odorant binding"/>
    <property type="evidence" value="ECO:0007669"/>
    <property type="project" value="InterPro"/>
</dbReference>
<feature type="transmembrane region" description="Helical" evidence="10">
    <location>
        <begin position="269"/>
        <end position="290"/>
    </location>
</feature>
<keyword evidence="12" id="KW-1185">Reference proteome</keyword>
<name>A0AA39G6A5_MICHY</name>
<keyword evidence="9 10" id="KW-0807">Transducer</keyword>
<evidence type="ECO:0000256" key="9">
    <source>
        <dbReference type="ARBA" id="ARBA00023224"/>
    </source>
</evidence>
<evidence type="ECO:0000256" key="7">
    <source>
        <dbReference type="ARBA" id="ARBA00023136"/>
    </source>
</evidence>
<dbReference type="Proteomes" id="UP001168972">
    <property type="component" value="Unassembled WGS sequence"/>
</dbReference>
<comment type="caution">
    <text evidence="11">The sequence shown here is derived from an EMBL/GenBank/DDBJ whole genome shotgun (WGS) entry which is preliminary data.</text>
</comment>
<evidence type="ECO:0000313" key="11">
    <source>
        <dbReference type="EMBL" id="KAK0182188.1"/>
    </source>
</evidence>
<keyword evidence="6 10" id="KW-1133">Transmembrane helix</keyword>
<keyword evidence="2" id="KW-1003">Cell membrane</keyword>
<evidence type="ECO:0000313" key="12">
    <source>
        <dbReference type="Proteomes" id="UP001168972"/>
    </source>
</evidence>
<reference evidence="11" key="2">
    <citation type="submission" date="2023-03" db="EMBL/GenBank/DDBJ databases">
        <authorList>
            <person name="Inwood S.N."/>
            <person name="Skelly J.G."/>
            <person name="Guhlin J."/>
            <person name="Harrop T.W.R."/>
            <person name="Goldson S.G."/>
            <person name="Dearden P.K."/>
        </authorList>
    </citation>
    <scope>NUCLEOTIDE SEQUENCE</scope>
    <source>
        <strain evidence="11">Lincoln</strain>
        <tissue evidence="11">Whole body</tissue>
    </source>
</reference>
<dbReference type="EMBL" id="JAQQBR010000001">
    <property type="protein sequence ID" value="KAK0182188.1"/>
    <property type="molecule type" value="Genomic_DNA"/>
</dbReference>